<evidence type="ECO:0000313" key="2">
    <source>
        <dbReference type="EMBL" id="CAG9933087.1"/>
    </source>
</evidence>
<keyword evidence="3" id="KW-1185">Reference proteome</keyword>
<name>A0ABN8APH2_9PROT</name>
<reference evidence="2 3" key="1">
    <citation type="submission" date="2021-10" db="EMBL/GenBank/DDBJ databases">
        <authorList>
            <person name="Koch H."/>
        </authorList>
    </citation>
    <scope>NUCLEOTIDE SEQUENCE [LARGE SCALE GENOMIC DNA]</scope>
    <source>
        <strain evidence="2">6680</strain>
    </source>
</reference>
<dbReference type="EMBL" id="OU912926">
    <property type="protein sequence ID" value="CAG9933087.1"/>
    <property type="molecule type" value="Genomic_DNA"/>
</dbReference>
<dbReference type="Proteomes" id="UP000839052">
    <property type="component" value="Chromosome"/>
</dbReference>
<evidence type="ECO:0000256" key="1">
    <source>
        <dbReference type="SAM" id="Phobius"/>
    </source>
</evidence>
<feature type="transmembrane region" description="Helical" evidence="1">
    <location>
        <begin position="19"/>
        <end position="37"/>
    </location>
</feature>
<accession>A0ABN8APH2</accession>
<proteinExistence type="predicted"/>
<evidence type="ECO:0000313" key="3">
    <source>
        <dbReference type="Proteomes" id="UP000839052"/>
    </source>
</evidence>
<keyword evidence="1" id="KW-0812">Transmembrane</keyword>
<organism evidence="2 3">
    <name type="scientific">Candidatus Nitrotoga arctica</name>
    <dbReference type="NCBI Taxonomy" id="453162"/>
    <lineage>
        <taxon>Bacteria</taxon>
        <taxon>Pseudomonadati</taxon>
        <taxon>Pseudomonadota</taxon>
        <taxon>Betaproteobacteria</taxon>
        <taxon>Nitrosomonadales</taxon>
        <taxon>Gallionellaceae</taxon>
        <taxon>Candidatus Nitrotoga</taxon>
    </lineage>
</organism>
<protein>
    <submittedName>
        <fullName evidence="2">Uncharacterized protein</fullName>
    </submittedName>
</protein>
<gene>
    <name evidence="2" type="ORF">NTG6680_1838</name>
</gene>
<keyword evidence="1" id="KW-0472">Membrane</keyword>
<keyword evidence="1" id="KW-1133">Transmembrane helix</keyword>
<sequence length="61" mass="6934">MLIIYAYEMSGGAKPYIKLIVRLVIVKLLTLLSTVFVDNKKYLIESVGLAQQYRNVGKRSD</sequence>